<evidence type="ECO:0000313" key="10">
    <source>
        <dbReference type="Proteomes" id="UP000745859"/>
    </source>
</evidence>
<keyword evidence="5" id="KW-0998">Cell outer membrane</keyword>
<evidence type="ECO:0008006" key="11">
    <source>
        <dbReference type="Google" id="ProtNLM"/>
    </source>
</evidence>
<evidence type="ECO:0000313" key="9">
    <source>
        <dbReference type="EMBL" id="NIJ44273.1"/>
    </source>
</evidence>
<dbReference type="InterPro" id="IPR012944">
    <property type="entry name" value="SusD_RagB_dom"/>
</dbReference>
<dbReference type="EMBL" id="JAASQL010000001">
    <property type="protein sequence ID" value="NIJ44273.1"/>
    <property type="molecule type" value="Genomic_DNA"/>
</dbReference>
<feature type="signal peptide" evidence="6">
    <location>
        <begin position="1"/>
        <end position="21"/>
    </location>
</feature>
<evidence type="ECO:0000256" key="6">
    <source>
        <dbReference type="SAM" id="SignalP"/>
    </source>
</evidence>
<reference evidence="9 10" key="1">
    <citation type="submission" date="2020-03" db="EMBL/GenBank/DDBJ databases">
        <title>Genomic Encyclopedia of Type Strains, Phase IV (KMG-IV): sequencing the most valuable type-strain genomes for metagenomic binning, comparative biology and taxonomic classification.</title>
        <authorList>
            <person name="Goeker M."/>
        </authorList>
    </citation>
    <scope>NUCLEOTIDE SEQUENCE [LARGE SCALE GENOMIC DNA]</scope>
    <source>
        <strain evidence="9 10">DSM 101599</strain>
    </source>
</reference>
<gene>
    <name evidence="9" type="ORF">FHR24_000712</name>
</gene>
<protein>
    <recommendedName>
        <fullName evidence="11">Starch-binding associating with outer membrane</fullName>
    </recommendedName>
</protein>
<sequence>MKKILLYISCTLFTLINTSCSEDFLEETNPNTISAELYWSNLEESNANLTSVYGALLNNYLISVDFESWRSDIAYPKDRDNPYQNALPWYRKTYNNSVKDYEKSWDAMYQVIWRANQVIAGLNSMGQEFKEQDGWKEQMGQARFFRGLMHFYLNSNYNNGKVIIRDKIPVTITDFSKSVSSSQEVIEFYRKDLIYAYNNLPPTFEDKSRVTAGTAATILGKSYLYTEEYPLAKTYLLDVITNNDYKYKLLEGDDVSLLFTSAGDFNDESIFEINYSQDHQQQDGTFDEESFFNRFARYAAPTVAKGGSFMVPTAWLTYEYSAEELDSNDSRNYVSDGSGGVKLRNVSLRAAQMVAVVNDEQSEYYGTTANVLTSFAGTTFSYFKKLTNHDIVTSENNILETAWKSGKNLVLYRLADVYLMYAECQIKTGNITDALTYINKIRRRWGLVLLGPSDGSSYDFDEVVYTEESLMEHLMYKERPLELCNEGYAQRSIDLRRWGVLGQRFNSLANQEYYLDNYVTQAGTNRNKSLLQIGTSPDPTDATITINEFDEAAANYNSNLHDYLPLPISETLYNQGSLK</sequence>
<dbReference type="Gene3D" id="1.25.40.390">
    <property type="match status" value="1"/>
</dbReference>
<feature type="domain" description="RagB/SusD" evidence="7">
    <location>
        <begin position="268"/>
        <end position="573"/>
    </location>
</feature>
<dbReference type="Pfam" id="PF14322">
    <property type="entry name" value="SusD-like_3"/>
    <property type="match status" value="1"/>
</dbReference>
<dbReference type="InterPro" id="IPR033985">
    <property type="entry name" value="SusD-like_N"/>
</dbReference>
<keyword evidence="10" id="KW-1185">Reference proteome</keyword>
<comment type="similarity">
    <text evidence="2">Belongs to the SusD family.</text>
</comment>
<evidence type="ECO:0000256" key="3">
    <source>
        <dbReference type="ARBA" id="ARBA00022729"/>
    </source>
</evidence>
<proteinExistence type="inferred from homology"/>
<name>A0ABX0U692_9FLAO</name>
<dbReference type="Proteomes" id="UP000745859">
    <property type="component" value="Unassembled WGS sequence"/>
</dbReference>
<dbReference type="Pfam" id="PF07980">
    <property type="entry name" value="SusD_RagB"/>
    <property type="match status" value="1"/>
</dbReference>
<organism evidence="9 10">
    <name type="scientific">Wenyingzhuangia heitensis</name>
    <dbReference type="NCBI Taxonomy" id="1487859"/>
    <lineage>
        <taxon>Bacteria</taxon>
        <taxon>Pseudomonadati</taxon>
        <taxon>Bacteroidota</taxon>
        <taxon>Flavobacteriia</taxon>
        <taxon>Flavobacteriales</taxon>
        <taxon>Flavobacteriaceae</taxon>
        <taxon>Wenyingzhuangia</taxon>
    </lineage>
</organism>
<evidence type="ECO:0000256" key="5">
    <source>
        <dbReference type="ARBA" id="ARBA00023237"/>
    </source>
</evidence>
<feature type="domain" description="SusD-like N-terminal" evidence="8">
    <location>
        <begin position="85"/>
        <end position="224"/>
    </location>
</feature>
<comment type="subcellular location">
    <subcellularLocation>
        <location evidence="1">Cell outer membrane</location>
    </subcellularLocation>
</comment>
<keyword evidence="3 6" id="KW-0732">Signal</keyword>
<comment type="caution">
    <text evidence="9">The sequence shown here is derived from an EMBL/GenBank/DDBJ whole genome shotgun (WGS) entry which is preliminary data.</text>
</comment>
<dbReference type="RefSeq" id="WP_167183962.1">
    <property type="nucleotide sequence ID" value="NZ_JAASQL010000001.1"/>
</dbReference>
<evidence type="ECO:0000256" key="1">
    <source>
        <dbReference type="ARBA" id="ARBA00004442"/>
    </source>
</evidence>
<accession>A0ABX0U692</accession>
<feature type="chain" id="PRO_5047347033" description="Starch-binding associating with outer membrane" evidence="6">
    <location>
        <begin position="22"/>
        <end position="579"/>
    </location>
</feature>
<dbReference type="InterPro" id="IPR011990">
    <property type="entry name" value="TPR-like_helical_dom_sf"/>
</dbReference>
<keyword evidence="4" id="KW-0472">Membrane</keyword>
<evidence type="ECO:0000259" key="8">
    <source>
        <dbReference type="Pfam" id="PF14322"/>
    </source>
</evidence>
<evidence type="ECO:0000256" key="4">
    <source>
        <dbReference type="ARBA" id="ARBA00023136"/>
    </source>
</evidence>
<evidence type="ECO:0000256" key="2">
    <source>
        <dbReference type="ARBA" id="ARBA00006275"/>
    </source>
</evidence>
<dbReference type="SUPFAM" id="SSF48452">
    <property type="entry name" value="TPR-like"/>
    <property type="match status" value="1"/>
</dbReference>
<evidence type="ECO:0000259" key="7">
    <source>
        <dbReference type="Pfam" id="PF07980"/>
    </source>
</evidence>